<dbReference type="GO" id="GO:0031053">
    <property type="term" value="P:primary miRNA processing"/>
    <property type="evidence" value="ECO:0007669"/>
    <property type="project" value="TreeGrafter"/>
</dbReference>
<dbReference type="EMBL" id="JAHXZJ010001864">
    <property type="protein sequence ID" value="KAH0548956.1"/>
    <property type="molecule type" value="Genomic_DNA"/>
</dbReference>
<feature type="compositionally biased region" description="Basic and acidic residues" evidence="1">
    <location>
        <begin position="97"/>
        <end position="106"/>
    </location>
</feature>
<proteinExistence type="predicted"/>
<dbReference type="InterPro" id="IPR039727">
    <property type="entry name" value="SE/Ars2"/>
</dbReference>
<dbReference type="GO" id="GO:0016604">
    <property type="term" value="C:nuclear body"/>
    <property type="evidence" value="ECO:0007669"/>
    <property type="project" value="TreeGrafter"/>
</dbReference>
<name>A0AAV7I9H7_COTGL</name>
<dbReference type="InterPro" id="IPR021933">
    <property type="entry name" value="SERRATE/Ars2_N"/>
</dbReference>
<feature type="region of interest" description="Disordered" evidence="1">
    <location>
        <begin position="1"/>
        <end position="108"/>
    </location>
</feature>
<sequence>MGDSDDEYDRKRRDKFRGERPESYSRGGDGRRDDRRGGGGGGGGGRDEWPDREWSSRSRTRPDYRDYRGGGGGGGNRDRYSPVRSQEISSGPPLKRMRGEWDDRPSSRYAHSDYYMGGGGGGDRGSSWAPPDHYMSHHSNHHYGSGGGDRHSNNNSNNRSEVAGNFSNSNIETQPPMMTFKAFLVTQEDSITDEEAIKRYNEYKQEFRRQQLNEFFVAHKDEECVCNHSRVCLCTSRSYCFISTNLRGTTNMYICCK</sequence>
<evidence type="ECO:0000256" key="1">
    <source>
        <dbReference type="SAM" id="MobiDB-lite"/>
    </source>
</evidence>
<dbReference type="Proteomes" id="UP000826195">
    <property type="component" value="Unassembled WGS sequence"/>
</dbReference>
<protein>
    <recommendedName>
        <fullName evidence="2">SERRATE/Ars2 N-terminal domain-containing protein</fullName>
    </recommendedName>
</protein>
<dbReference type="AlphaFoldDB" id="A0AAV7I9H7"/>
<dbReference type="PANTHER" id="PTHR13165">
    <property type="entry name" value="ARSENITE-RESISTANCE PROTEIN 2"/>
    <property type="match status" value="1"/>
</dbReference>
<feature type="region of interest" description="Disordered" evidence="1">
    <location>
        <begin position="139"/>
        <end position="171"/>
    </location>
</feature>
<evidence type="ECO:0000313" key="3">
    <source>
        <dbReference type="EMBL" id="KAH0548956.1"/>
    </source>
</evidence>
<dbReference type="Pfam" id="PF12066">
    <property type="entry name" value="SERRATE_Ars2_N"/>
    <property type="match status" value="1"/>
</dbReference>
<gene>
    <name evidence="3" type="ORF">KQX54_004712</name>
</gene>
<comment type="caution">
    <text evidence="3">The sequence shown here is derived from an EMBL/GenBank/DDBJ whole genome shotgun (WGS) entry which is preliminary data.</text>
</comment>
<evidence type="ECO:0000313" key="4">
    <source>
        <dbReference type="Proteomes" id="UP000826195"/>
    </source>
</evidence>
<feature type="compositionally biased region" description="Basic and acidic residues" evidence="1">
    <location>
        <begin position="8"/>
        <end position="37"/>
    </location>
</feature>
<dbReference type="PANTHER" id="PTHR13165:SF0">
    <property type="entry name" value="SERRATE RNA EFFECTOR MOLECULE HOMOLOG"/>
    <property type="match status" value="1"/>
</dbReference>
<organism evidence="3 4">
    <name type="scientific">Cotesia glomerata</name>
    <name type="common">Lepidopteran parasitic wasp</name>
    <name type="synonym">Apanteles glomeratus</name>
    <dbReference type="NCBI Taxonomy" id="32391"/>
    <lineage>
        <taxon>Eukaryota</taxon>
        <taxon>Metazoa</taxon>
        <taxon>Ecdysozoa</taxon>
        <taxon>Arthropoda</taxon>
        <taxon>Hexapoda</taxon>
        <taxon>Insecta</taxon>
        <taxon>Pterygota</taxon>
        <taxon>Neoptera</taxon>
        <taxon>Endopterygota</taxon>
        <taxon>Hymenoptera</taxon>
        <taxon>Apocrita</taxon>
        <taxon>Ichneumonoidea</taxon>
        <taxon>Braconidae</taxon>
        <taxon>Microgastrinae</taxon>
        <taxon>Cotesia</taxon>
    </lineage>
</organism>
<keyword evidence="4" id="KW-1185">Reference proteome</keyword>
<accession>A0AAV7I9H7</accession>
<evidence type="ECO:0000259" key="2">
    <source>
        <dbReference type="Pfam" id="PF12066"/>
    </source>
</evidence>
<feature type="domain" description="SERRATE/Ars2 N-terminal" evidence="2">
    <location>
        <begin position="181"/>
        <end position="223"/>
    </location>
</feature>
<feature type="compositionally biased region" description="Basic and acidic residues" evidence="1">
    <location>
        <begin position="45"/>
        <end position="68"/>
    </location>
</feature>
<reference evidence="3 4" key="1">
    <citation type="journal article" date="2021" name="J. Hered.">
        <title>A chromosome-level genome assembly of the parasitoid wasp, Cotesia glomerata (Hymenoptera: Braconidae).</title>
        <authorList>
            <person name="Pinto B.J."/>
            <person name="Weis J.J."/>
            <person name="Gamble T."/>
            <person name="Ode P.J."/>
            <person name="Paul R."/>
            <person name="Zaspel J.M."/>
        </authorList>
    </citation>
    <scope>NUCLEOTIDE SEQUENCE [LARGE SCALE GENOMIC DNA]</scope>
    <source>
        <strain evidence="3">CgM1</strain>
    </source>
</reference>